<feature type="compositionally biased region" description="Low complexity" evidence="1">
    <location>
        <begin position="120"/>
        <end position="145"/>
    </location>
</feature>
<evidence type="ECO:0000256" key="2">
    <source>
        <dbReference type="SAM" id="Phobius"/>
    </source>
</evidence>
<dbReference type="STRING" id="1693.BMIN_0365"/>
<reference evidence="3 4" key="1">
    <citation type="submission" date="2014-03" db="EMBL/GenBank/DDBJ databases">
        <title>Genomics of Bifidobacteria.</title>
        <authorList>
            <person name="Ventura M."/>
            <person name="Milani C."/>
            <person name="Lugli G.A."/>
        </authorList>
    </citation>
    <scope>NUCLEOTIDE SEQUENCE [LARGE SCALE GENOMIC DNA]</scope>
    <source>
        <strain evidence="3 4">LMG 11592</strain>
    </source>
</reference>
<dbReference type="Proteomes" id="UP000029014">
    <property type="component" value="Unassembled WGS sequence"/>
</dbReference>
<keyword evidence="2" id="KW-1133">Transmembrane helix</keyword>
<keyword evidence="2" id="KW-0472">Membrane</keyword>
<feature type="compositionally biased region" description="Low complexity" evidence="1">
    <location>
        <begin position="162"/>
        <end position="185"/>
    </location>
</feature>
<gene>
    <name evidence="3" type="ORF">BMIN_0365</name>
</gene>
<dbReference type="EMBL" id="JGZD01000009">
    <property type="protein sequence ID" value="KFI72470.1"/>
    <property type="molecule type" value="Genomic_DNA"/>
</dbReference>
<dbReference type="RefSeq" id="WP_022860495.1">
    <property type="nucleotide sequence ID" value="NZ_JGZD01000009.1"/>
</dbReference>
<name>A0A087BN70_9BIFI</name>
<proteinExistence type="predicted"/>
<evidence type="ECO:0000313" key="4">
    <source>
        <dbReference type="Proteomes" id="UP000029014"/>
    </source>
</evidence>
<evidence type="ECO:0000256" key="1">
    <source>
        <dbReference type="SAM" id="MobiDB-lite"/>
    </source>
</evidence>
<dbReference type="AlphaFoldDB" id="A0A087BN70"/>
<keyword evidence="4" id="KW-1185">Reference proteome</keyword>
<feature type="region of interest" description="Disordered" evidence="1">
    <location>
        <begin position="116"/>
        <end position="185"/>
    </location>
</feature>
<keyword evidence="2" id="KW-0812">Transmembrane</keyword>
<accession>A0A087BN70</accession>
<evidence type="ECO:0000313" key="3">
    <source>
        <dbReference type="EMBL" id="KFI72470.1"/>
    </source>
</evidence>
<feature type="transmembrane region" description="Helical" evidence="2">
    <location>
        <begin position="20"/>
        <end position="41"/>
    </location>
</feature>
<protein>
    <submittedName>
        <fullName evidence="3">Cell surface elastin binding protein EbpS</fullName>
    </submittedName>
</protein>
<organism evidence="3 4">
    <name type="scientific">Bifidobacterium minimum</name>
    <dbReference type="NCBI Taxonomy" id="1693"/>
    <lineage>
        <taxon>Bacteria</taxon>
        <taxon>Bacillati</taxon>
        <taxon>Actinomycetota</taxon>
        <taxon>Actinomycetes</taxon>
        <taxon>Bifidobacteriales</taxon>
        <taxon>Bifidobacteriaceae</taxon>
        <taxon>Bifidobacterium</taxon>
    </lineage>
</organism>
<sequence length="185" mass="18996">MRHDPSSTRGPARAGLLTRAVLVVLGLALIALATVAGINVVGSRMSANAAEALTSNLRAASAKDADLNGLLALQKQTDSQFATVLGMKGVLLPSVREPAQRNASTSLRLTKLIEKQLNGSQSSSTSQSTASPSPTSSSTSTSSQSLTDEQRQEIEKLLKSNSSTGSSSSPTPTTSSSSGGSVRPW</sequence>
<dbReference type="Pfam" id="PF20070">
    <property type="entry name" value="DUF6466"/>
    <property type="match status" value="1"/>
</dbReference>
<feature type="compositionally biased region" description="Basic and acidic residues" evidence="1">
    <location>
        <begin position="148"/>
        <end position="158"/>
    </location>
</feature>
<dbReference type="eggNOG" id="ENOG5032A37">
    <property type="taxonomic scope" value="Bacteria"/>
</dbReference>
<comment type="caution">
    <text evidence="3">The sequence shown here is derived from an EMBL/GenBank/DDBJ whole genome shotgun (WGS) entry which is preliminary data.</text>
</comment>
<dbReference type="InterPro" id="IPR046314">
    <property type="entry name" value="DUF6466"/>
</dbReference>